<reference evidence="3" key="1">
    <citation type="journal article" date="2019" name="Int. J. Syst. Evol. Microbiol.">
        <title>The Global Catalogue of Microorganisms (GCM) 10K type strain sequencing project: providing services to taxonomists for standard genome sequencing and annotation.</title>
        <authorList>
            <consortium name="The Broad Institute Genomics Platform"/>
            <consortium name="The Broad Institute Genome Sequencing Center for Infectious Disease"/>
            <person name="Wu L."/>
            <person name="Ma J."/>
        </authorList>
    </citation>
    <scope>NUCLEOTIDE SEQUENCE [LARGE SCALE GENOMIC DNA]</scope>
    <source>
        <strain evidence="3">JCM 18055</strain>
    </source>
</reference>
<dbReference type="EMBL" id="BAABIC010000014">
    <property type="protein sequence ID" value="GAA4698569.1"/>
    <property type="molecule type" value="Genomic_DNA"/>
</dbReference>
<evidence type="ECO:0008006" key="4">
    <source>
        <dbReference type="Google" id="ProtNLM"/>
    </source>
</evidence>
<evidence type="ECO:0000256" key="1">
    <source>
        <dbReference type="SAM" id="MobiDB-lite"/>
    </source>
</evidence>
<dbReference type="RefSeq" id="WP_345382270.1">
    <property type="nucleotide sequence ID" value="NZ_BAABIC010000014.1"/>
</dbReference>
<dbReference type="Gene3D" id="3.40.50.1820">
    <property type="entry name" value="alpha/beta hydrolase"/>
    <property type="match status" value="1"/>
</dbReference>
<name>A0ABP8X1F5_9PSEU</name>
<proteinExistence type="predicted"/>
<evidence type="ECO:0000313" key="3">
    <source>
        <dbReference type="Proteomes" id="UP001500325"/>
    </source>
</evidence>
<sequence length="134" mass="13874">MQVGHSIGGLVVAGAAVLDPAAVAATVLVDSIVVDGSPQEVPEWRPPRATRTFADLDEVAARFRLTPPQPEADPGVLRAIAEGSVRPVPGGYAWKVDPLIFGAVGYRPPRRAGRGAARGAGRRLAVRPPGGTAR</sequence>
<accession>A0ABP8X1F5</accession>
<evidence type="ECO:0000313" key="2">
    <source>
        <dbReference type="EMBL" id="GAA4698569.1"/>
    </source>
</evidence>
<dbReference type="InterPro" id="IPR029058">
    <property type="entry name" value="AB_hydrolase_fold"/>
</dbReference>
<gene>
    <name evidence="2" type="ORF">GCM10023215_41210</name>
</gene>
<feature type="region of interest" description="Disordered" evidence="1">
    <location>
        <begin position="111"/>
        <end position="134"/>
    </location>
</feature>
<keyword evidence="3" id="KW-1185">Reference proteome</keyword>
<comment type="caution">
    <text evidence="2">The sequence shown here is derived from an EMBL/GenBank/DDBJ whole genome shotgun (WGS) entry which is preliminary data.</text>
</comment>
<dbReference type="Proteomes" id="UP001500325">
    <property type="component" value="Unassembled WGS sequence"/>
</dbReference>
<dbReference type="SUPFAM" id="SSF53474">
    <property type="entry name" value="alpha/beta-Hydrolases"/>
    <property type="match status" value="1"/>
</dbReference>
<organism evidence="2 3">
    <name type="scientific">Pseudonocardia yuanmonensis</name>
    <dbReference type="NCBI Taxonomy" id="1095914"/>
    <lineage>
        <taxon>Bacteria</taxon>
        <taxon>Bacillati</taxon>
        <taxon>Actinomycetota</taxon>
        <taxon>Actinomycetes</taxon>
        <taxon>Pseudonocardiales</taxon>
        <taxon>Pseudonocardiaceae</taxon>
        <taxon>Pseudonocardia</taxon>
    </lineage>
</organism>
<protein>
    <recommendedName>
        <fullName evidence="4">Alpha/beta hydrolase family protein</fullName>
    </recommendedName>
</protein>